<gene>
    <name evidence="2" type="ORF">PVAG01_02364</name>
</gene>
<dbReference type="PROSITE" id="PS51782">
    <property type="entry name" value="LYSM"/>
    <property type="match status" value="3"/>
</dbReference>
<accession>A0ABR4PQX5</accession>
<feature type="domain" description="LysM" evidence="1">
    <location>
        <begin position="98"/>
        <end position="142"/>
    </location>
</feature>
<dbReference type="SMART" id="SM00257">
    <property type="entry name" value="LysM"/>
    <property type="match status" value="3"/>
</dbReference>
<dbReference type="InterPro" id="IPR036779">
    <property type="entry name" value="LysM_dom_sf"/>
</dbReference>
<dbReference type="CDD" id="cd00118">
    <property type="entry name" value="LysM"/>
    <property type="match status" value="3"/>
</dbReference>
<dbReference type="PANTHER" id="PTHR33734:SF22">
    <property type="entry name" value="MEMBRANE-BOUND LYTIC MUREIN TRANSGLYCOSYLASE D"/>
    <property type="match status" value="1"/>
</dbReference>
<dbReference type="PANTHER" id="PTHR33734">
    <property type="entry name" value="LYSM DOMAIN-CONTAINING GPI-ANCHORED PROTEIN 2"/>
    <property type="match status" value="1"/>
</dbReference>
<sequence>MQESVDAVLKTDSTPVASCTATSAQSYTVVSGDTLTTIGDKYSVGPCDLAKANSISNPNLIVPGQALTIPAGICTADSTSCQNPPTTATATCTIGGPNSYLIRSGDTGTTIAANFNITLPALIAANPSINIDVLAVNQLLNIPVCDKTKCSVETYTIKSGDTFFDLAAAEGSTVGQVLASNQGLEPTTLAIGQQILLPKKCRSI</sequence>
<dbReference type="Gene3D" id="3.10.350.10">
    <property type="entry name" value="LysM domain"/>
    <property type="match status" value="3"/>
</dbReference>
<evidence type="ECO:0000313" key="3">
    <source>
        <dbReference type="Proteomes" id="UP001629113"/>
    </source>
</evidence>
<reference evidence="2 3" key="1">
    <citation type="submission" date="2024-06" db="EMBL/GenBank/DDBJ databases">
        <title>Complete genome of Phlyctema vagabunda strain 19-DSS-EL-015.</title>
        <authorList>
            <person name="Fiorenzani C."/>
        </authorList>
    </citation>
    <scope>NUCLEOTIDE SEQUENCE [LARGE SCALE GENOMIC DNA]</scope>
    <source>
        <strain evidence="2 3">19-DSS-EL-015</strain>
    </source>
</reference>
<evidence type="ECO:0000259" key="1">
    <source>
        <dbReference type="PROSITE" id="PS51782"/>
    </source>
</evidence>
<feature type="domain" description="LysM" evidence="1">
    <location>
        <begin position="25"/>
        <end position="69"/>
    </location>
</feature>
<proteinExistence type="predicted"/>
<dbReference type="Proteomes" id="UP001629113">
    <property type="component" value="Unassembled WGS sequence"/>
</dbReference>
<protein>
    <submittedName>
        <fullName evidence="2">Intracellular hyphae protein 1-like protein 2</fullName>
    </submittedName>
</protein>
<organism evidence="2 3">
    <name type="scientific">Phlyctema vagabunda</name>
    <dbReference type="NCBI Taxonomy" id="108571"/>
    <lineage>
        <taxon>Eukaryota</taxon>
        <taxon>Fungi</taxon>
        <taxon>Dikarya</taxon>
        <taxon>Ascomycota</taxon>
        <taxon>Pezizomycotina</taxon>
        <taxon>Leotiomycetes</taxon>
        <taxon>Helotiales</taxon>
        <taxon>Dermateaceae</taxon>
        <taxon>Phlyctema</taxon>
    </lineage>
</organism>
<dbReference type="SUPFAM" id="SSF54106">
    <property type="entry name" value="LysM domain"/>
    <property type="match status" value="3"/>
</dbReference>
<name>A0ABR4PQX5_9HELO</name>
<keyword evidence="3" id="KW-1185">Reference proteome</keyword>
<dbReference type="Pfam" id="PF01476">
    <property type="entry name" value="LysM"/>
    <property type="match status" value="3"/>
</dbReference>
<evidence type="ECO:0000313" key="2">
    <source>
        <dbReference type="EMBL" id="KAL3425573.1"/>
    </source>
</evidence>
<dbReference type="InterPro" id="IPR018392">
    <property type="entry name" value="LysM"/>
</dbReference>
<feature type="domain" description="LysM" evidence="1">
    <location>
        <begin position="153"/>
        <end position="197"/>
    </location>
</feature>
<comment type="caution">
    <text evidence="2">The sequence shown here is derived from an EMBL/GenBank/DDBJ whole genome shotgun (WGS) entry which is preliminary data.</text>
</comment>
<dbReference type="EMBL" id="JBFCZG010000002">
    <property type="protein sequence ID" value="KAL3425573.1"/>
    <property type="molecule type" value="Genomic_DNA"/>
</dbReference>